<proteinExistence type="predicted"/>
<reference evidence="1 2" key="1">
    <citation type="journal article" date="2018" name="J. Invertebr. Pathol.">
        <title>New genotyping method for the causative agent of crayfish plague (Aphanomyces astaci) based on whole genome data.</title>
        <authorList>
            <person name="Minardi D."/>
            <person name="Studholme D.J."/>
            <person name="van der Giezen M."/>
            <person name="Pretto T."/>
            <person name="Oidtmann B."/>
        </authorList>
    </citation>
    <scope>NUCLEOTIDE SEQUENCE [LARGE SCALE GENOMIC DNA]</scope>
    <source>
        <strain evidence="1 2">KB13</strain>
    </source>
</reference>
<protein>
    <recommendedName>
        <fullName evidence="3">DDE Tnp4 domain-containing protein</fullName>
    </recommendedName>
</protein>
<dbReference type="AlphaFoldDB" id="A0A9X8H879"/>
<sequence>MLEPFQVQAVSDQHYLEECFDVIDAVVDEENAVVAHQNPVIDKVLEDSGADGFRTLTSFTPAEFETIWGFVETPLCVRWTDGLGRKPMTTPKDVLFMTLVILKHYQTWEKHAVDFSLNAQTLEKIIIRPRLHLRSLPIRKVCNGRQIPACAPSFGRFSEQKQYFSGKHNLYGLKIAASVPPHGLMVNMSPQKPGSEADLTIFRNRHDIYAVRKVLSTTTARNFRRTLLCELCLSSWGMSA</sequence>
<name>A0A9X8H879_APHAT</name>
<gene>
    <name evidence="1" type="ORF">DYB28_015160</name>
</gene>
<evidence type="ECO:0000313" key="2">
    <source>
        <dbReference type="Proteomes" id="UP000275652"/>
    </source>
</evidence>
<accession>A0A9X8H879</accession>
<organism evidence="1 2">
    <name type="scientific">Aphanomyces astaci</name>
    <name type="common">Crayfish plague agent</name>
    <dbReference type="NCBI Taxonomy" id="112090"/>
    <lineage>
        <taxon>Eukaryota</taxon>
        <taxon>Sar</taxon>
        <taxon>Stramenopiles</taxon>
        <taxon>Oomycota</taxon>
        <taxon>Saprolegniomycetes</taxon>
        <taxon>Saprolegniales</taxon>
        <taxon>Verrucalvaceae</taxon>
        <taxon>Aphanomyces</taxon>
    </lineage>
</organism>
<comment type="caution">
    <text evidence="1">The sequence shown here is derived from an EMBL/GenBank/DDBJ whole genome shotgun (WGS) entry which is preliminary data.</text>
</comment>
<dbReference type="Proteomes" id="UP000275652">
    <property type="component" value="Unassembled WGS sequence"/>
</dbReference>
<evidence type="ECO:0008006" key="3">
    <source>
        <dbReference type="Google" id="ProtNLM"/>
    </source>
</evidence>
<dbReference type="EMBL" id="QUTI01029200">
    <property type="protein sequence ID" value="RLO04256.1"/>
    <property type="molecule type" value="Genomic_DNA"/>
</dbReference>
<evidence type="ECO:0000313" key="1">
    <source>
        <dbReference type="EMBL" id="RLO04256.1"/>
    </source>
</evidence>